<evidence type="ECO:0000313" key="3">
    <source>
        <dbReference type="Proteomes" id="UP000015464"/>
    </source>
</evidence>
<accession>S9VNI7</accession>
<proteinExistence type="predicted"/>
<dbReference type="Proteomes" id="UP000015464">
    <property type="component" value="Unassembled WGS sequence"/>
</dbReference>
<dbReference type="GO" id="GO:1990520">
    <property type="term" value="C:separase-securin complex"/>
    <property type="evidence" value="ECO:0007669"/>
    <property type="project" value="EnsemblFungi"/>
</dbReference>
<dbReference type="GO" id="GO:0005634">
    <property type="term" value="C:nucleus"/>
    <property type="evidence" value="ECO:0007669"/>
    <property type="project" value="EnsemblFungi"/>
</dbReference>
<dbReference type="GO" id="GO:0140013">
    <property type="term" value="P:meiotic nuclear division"/>
    <property type="evidence" value="ECO:0007669"/>
    <property type="project" value="EnsemblFungi"/>
</dbReference>
<dbReference type="EMBL" id="KE546995">
    <property type="protein sequence ID" value="EPY49523.1"/>
    <property type="molecule type" value="Genomic_DNA"/>
</dbReference>
<dbReference type="GO" id="GO:0072687">
    <property type="term" value="C:meiotic spindle"/>
    <property type="evidence" value="ECO:0007669"/>
    <property type="project" value="EnsemblFungi"/>
</dbReference>
<dbReference type="OrthoDB" id="10375948at2759"/>
<feature type="non-terminal residue" evidence="2">
    <location>
        <position position="1"/>
    </location>
</feature>
<protein>
    <submittedName>
        <fullName evidence="2">Securin</fullName>
    </submittedName>
</protein>
<feature type="compositionally biased region" description="Low complexity" evidence="1">
    <location>
        <begin position="83"/>
        <end position="94"/>
    </location>
</feature>
<reference evidence="2 3" key="1">
    <citation type="journal article" date="2011" name="Science">
        <title>Comparative functional genomics of the fission yeasts.</title>
        <authorList>
            <person name="Rhind N."/>
            <person name="Chen Z."/>
            <person name="Yassour M."/>
            <person name="Thompson D.A."/>
            <person name="Haas B.J."/>
            <person name="Habib N."/>
            <person name="Wapinski I."/>
            <person name="Roy S."/>
            <person name="Lin M.F."/>
            <person name="Heiman D.I."/>
            <person name="Young S.K."/>
            <person name="Furuya K."/>
            <person name="Guo Y."/>
            <person name="Pidoux A."/>
            <person name="Chen H.M."/>
            <person name="Robbertse B."/>
            <person name="Goldberg J.M."/>
            <person name="Aoki K."/>
            <person name="Bayne E.H."/>
            <person name="Berlin A.M."/>
            <person name="Desjardins C.A."/>
            <person name="Dobbs E."/>
            <person name="Dukaj L."/>
            <person name="Fan L."/>
            <person name="FitzGerald M.G."/>
            <person name="French C."/>
            <person name="Gujja S."/>
            <person name="Hansen K."/>
            <person name="Keifenheim D."/>
            <person name="Levin J.Z."/>
            <person name="Mosher R.A."/>
            <person name="Mueller C.A."/>
            <person name="Pfiffner J."/>
            <person name="Priest M."/>
            <person name="Russ C."/>
            <person name="Smialowska A."/>
            <person name="Swoboda P."/>
            <person name="Sykes S.M."/>
            <person name="Vaughn M."/>
            <person name="Vengrova S."/>
            <person name="Yoder R."/>
            <person name="Zeng Q."/>
            <person name="Allshire R."/>
            <person name="Baulcombe D."/>
            <person name="Birren B.W."/>
            <person name="Brown W."/>
            <person name="Ekwall K."/>
            <person name="Kellis M."/>
            <person name="Leatherwood J."/>
            <person name="Levin H."/>
            <person name="Margalit H."/>
            <person name="Martienssen R."/>
            <person name="Nieduszynski C.A."/>
            <person name="Spatafora J.W."/>
            <person name="Friedman N."/>
            <person name="Dalgaard J.Z."/>
            <person name="Baumann P."/>
            <person name="Niki H."/>
            <person name="Regev A."/>
            <person name="Nusbaum C."/>
        </authorList>
    </citation>
    <scope>NUCLEOTIDE SEQUENCE [LARGE SCALE GENOMIC DNA]</scope>
    <source>
        <strain evidence="3">OY26 / ATCC MYA-4695 / CBS 11777 / NBRC 106824 / NRRL Y48691</strain>
    </source>
</reference>
<feature type="compositionally biased region" description="Pro residues" evidence="1">
    <location>
        <begin position="72"/>
        <end position="82"/>
    </location>
</feature>
<evidence type="ECO:0000256" key="1">
    <source>
        <dbReference type="SAM" id="MobiDB-lite"/>
    </source>
</evidence>
<name>S9VNI7_SCHCR</name>
<dbReference type="OMA" id="TSARNDM"/>
<organism evidence="2 3">
    <name type="scientific">Schizosaccharomyces cryophilus (strain OY26 / ATCC MYA-4695 / CBS 11777 / NBRC 106824 / NRRL Y48691)</name>
    <name type="common">Fission yeast</name>
    <dbReference type="NCBI Taxonomy" id="653667"/>
    <lineage>
        <taxon>Eukaryota</taxon>
        <taxon>Fungi</taxon>
        <taxon>Dikarya</taxon>
        <taxon>Ascomycota</taxon>
        <taxon>Taphrinomycotina</taxon>
        <taxon>Schizosaccharomycetes</taxon>
        <taxon>Schizosaccharomycetales</taxon>
        <taxon>Schizosaccharomycetaceae</taxon>
        <taxon>Schizosaccharomyces</taxon>
    </lineage>
</organism>
<dbReference type="GO" id="GO:0006974">
    <property type="term" value="P:DNA damage response"/>
    <property type="evidence" value="ECO:0007669"/>
    <property type="project" value="EnsemblFungi"/>
</dbReference>
<sequence>MFSYGKENAVPVTPVAQKHERGLEESKNAPLTSKHTANGTPAGRNAPRTVLGGKSTNIRKIYSEGGEALPPSFAPSAPPLLKPSPMDVSMDSPSALQTPSPTGDDSMVHEHSNPPSLKSIAENENLTFLNEDIRQDTTHHHFSHIPSPDNDEADDLEYMPPTASTDPLSNLGFEDVSIDFDQLGKCWTTELAQSGQTKFAQERSVSPSRTISSPRAPTFRVFEEAPSVTNNCKLDLPKVADRHTDKINERVDEIELPLLDLDTGLPLSEKNPNTSSTSARNDMPNKLLASSIPKSQPSISRIRKPSSLSSSTPRKSLPRPLLKSRALHSRLSRSRSGALSSTRRRPPVRANSSLKIDCSSLDADLL</sequence>
<feature type="compositionally biased region" description="Polar residues" evidence="1">
    <location>
        <begin position="29"/>
        <end position="39"/>
    </location>
</feature>
<feature type="compositionally biased region" description="Low complexity" evidence="1">
    <location>
        <begin position="297"/>
        <end position="324"/>
    </location>
</feature>
<dbReference type="HOGENOM" id="CLU_924889_0_0_1"/>
<keyword evidence="3" id="KW-1185">Reference proteome</keyword>
<dbReference type="RefSeq" id="XP_013025550.1">
    <property type="nucleotide sequence ID" value="XM_013170096.1"/>
</dbReference>
<gene>
    <name evidence="2" type="ORF">SPOG_01408</name>
</gene>
<feature type="compositionally biased region" description="Polar residues" evidence="1">
    <location>
        <begin position="270"/>
        <end position="280"/>
    </location>
</feature>
<evidence type="ECO:0000313" key="2">
    <source>
        <dbReference type="EMBL" id="EPY49523.1"/>
    </source>
</evidence>
<feature type="compositionally biased region" description="Basic and acidic residues" evidence="1">
    <location>
        <begin position="17"/>
        <end position="27"/>
    </location>
</feature>
<feature type="region of interest" description="Disordered" evidence="1">
    <location>
        <begin position="1"/>
        <end position="118"/>
    </location>
</feature>
<feature type="region of interest" description="Disordered" evidence="1">
    <location>
        <begin position="263"/>
        <end position="353"/>
    </location>
</feature>
<dbReference type="GO" id="GO:2000816">
    <property type="term" value="P:negative regulation of mitotic sister chromatid separation"/>
    <property type="evidence" value="ECO:0007669"/>
    <property type="project" value="EnsemblFungi"/>
</dbReference>
<dbReference type="STRING" id="653667.S9VNI7"/>
<dbReference type="GeneID" id="25035737"/>
<dbReference type="AlphaFoldDB" id="S9VNI7"/>